<reference evidence="1 2" key="1">
    <citation type="submission" date="2024-03" db="EMBL/GenBank/DDBJ databases">
        <authorList>
            <person name="Gkanogiannis A."/>
            <person name="Becerra Lopez-Lavalle L."/>
        </authorList>
    </citation>
    <scope>NUCLEOTIDE SEQUENCE [LARGE SCALE GENOMIC DNA]</scope>
</reference>
<sequence length="112" mass="12377">MGYVTTATPVVQNTIAATTDSSNHVPTKSAPFVTGPLLSSSFGGQPRTDHLPDVAVDTALLPKVAKPIPYFRPLWLPSDLVRLREEESLRIRFKYYHLNSHCRPSSPIFSPC</sequence>
<gene>
    <name evidence="1" type="ORF">CITCOLO1_LOCUS16457</name>
</gene>
<dbReference type="Proteomes" id="UP001642487">
    <property type="component" value="Chromosome 6"/>
</dbReference>
<dbReference type="EMBL" id="OZ021740">
    <property type="protein sequence ID" value="CAK9324227.1"/>
    <property type="molecule type" value="Genomic_DNA"/>
</dbReference>
<keyword evidence="2" id="KW-1185">Reference proteome</keyword>
<organism evidence="1 2">
    <name type="scientific">Citrullus colocynthis</name>
    <name type="common">colocynth</name>
    <dbReference type="NCBI Taxonomy" id="252529"/>
    <lineage>
        <taxon>Eukaryota</taxon>
        <taxon>Viridiplantae</taxon>
        <taxon>Streptophyta</taxon>
        <taxon>Embryophyta</taxon>
        <taxon>Tracheophyta</taxon>
        <taxon>Spermatophyta</taxon>
        <taxon>Magnoliopsida</taxon>
        <taxon>eudicotyledons</taxon>
        <taxon>Gunneridae</taxon>
        <taxon>Pentapetalae</taxon>
        <taxon>rosids</taxon>
        <taxon>fabids</taxon>
        <taxon>Cucurbitales</taxon>
        <taxon>Cucurbitaceae</taxon>
        <taxon>Benincaseae</taxon>
        <taxon>Citrullus</taxon>
    </lineage>
</organism>
<name>A0ABP0YUL3_9ROSI</name>
<evidence type="ECO:0000313" key="2">
    <source>
        <dbReference type="Proteomes" id="UP001642487"/>
    </source>
</evidence>
<protein>
    <submittedName>
        <fullName evidence="1">Uncharacterized protein</fullName>
    </submittedName>
</protein>
<evidence type="ECO:0000313" key="1">
    <source>
        <dbReference type="EMBL" id="CAK9324227.1"/>
    </source>
</evidence>
<accession>A0ABP0YUL3</accession>
<proteinExistence type="predicted"/>